<evidence type="ECO:0000256" key="1">
    <source>
        <dbReference type="ARBA" id="ARBA00022729"/>
    </source>
</evidence>
<feature type="signal peptide" evidence="2">
    <location>
        <begin position="1"/>
        <end position="22"/>
    </location>
</feature>
<feature type="chain" id="PRO_5038773372" evidence="2">
    <location>
        <begin position="23"/>
        <end position="329"/>
    </location>
</feature>
<name>A0A2A9EYQ0_9MICO</name>
<accession>A0A2A9EYQ0</accession>
<protein>
    <submittedName>
        <fullName evidence="4">Amino acid ABC transporter substrate-binding protein (PAAT family)</fullName>
    </submittedName>
</protein>
<evidence type="ECO:0000313" key="4">
    <source>
        <dbReference type="EMBL" id="PFG43360.1"/>
    </source>
</evidence>
<dbReference type="RefSeq" id="WP_098463730.1">
    <property type="nucleotide sequence ID" value="NZ_PDJJ01000001.1"/>
</dbReference>
<dbReference type="Gene3D" id="3.40.190.10">
    <property type="entry name" value="Periplasmic binding protein-like II"/>
    <property type="match status" value="2"/>
</dbReference>
<evidence type="ECO:0000259" key="3">
    <source>
        <dbReference type="SMART" id="SM00062"/>
    </source>
</evidence>
<dbReference type="SMART" id="SM00062">
    <property type="entry name" value="PBPb"/>
    <property type="match status" value="1"/>
</dbReference>
<gene>
    <name evidence="4" type="ORF">ATJ88_2047</name>
</gene>
<dbReference type="PANTHER" id="PTHR35936:SF17">
    <property type="entry name" value="ARGININE-BINDING EXTRACELLULAR PROTEIN ARTP"/>
    <property type="match status" value="1"/>
</dbReference>
<keyword evidence="1 2" id="KW-0732">Signal</keyword>
<dbReference type="AlphaFoldDB" id="A0A2A9EYQ0"/>
<dbReference type="Proteomes" id="UP000224130">
    <property type="component" value="Unassembled WGS sequence"/>
</dbReference>
<dbReference type="Pfam" id="PF00497">
    <property type="entry name" value="SBP_bac_3"/>
    <property type="match status" value="1"/>
</dbReference>
<comment type="caution">
    <text evidence="4">The sequence shown here is derived from an EMBL/GenBank/DDBJ whole genome shotgun (WGS) entry which is preliminary data.</text>
</comment>
<evidence type="ECO:0000313" key="5">
    <source>
        <dbReference type="Proteomes" id="UP000224130"/>
    </source>
</evidence>
<organism evidence="4 5">
    <name type="scientific">Isoptericola jiangsuensis</name>
    <dbReference type="NCBI Taxonomy" id="548579"/>
    <lineage>
        <taxon>Bacteria</taxon>
        <taxon>Bacillati</taxon>
        <taxon>Actinomycetota</taxon>
        <taxon>Actinomycetes</taxon>
        <taxon>Micrococcales</taxon>
        <taxon>Promicromonosporaceae</taxon>
        <taxon>Isoptericola</taxon>
    </lineage>
</organism>
<dbReference type="CDD" id="cd01004">
    <property type="entry name" value="PBP2_MidA_like"/>
    <property type="match status" value="1"/>
</dbReference>
<sequence>MHLSQSHRTLTACAVVSLSALALTGCAGTDADEAAAAASPSGATAATETMDPVEVAGVDIAVDAEARELVPQAFLDTGTVRVATDVPYPPFEMFESEGSDVITGFDYDLGQAIGARLGLEFRFEPQKFDGIIPAIQAGQFDATISAMTDTVERQGALTFVDYSASGTGLLVADGNPENITTYTDLCGKAVAAQSGSKQVELVESWAPECEASGAGPIELKTYPKDSDAQLAIRSGAVTASVMTKPSAGYVAKTADDGAAFDSIDDPAAPNGYDATPNGIGIAKSATGLPEAVQAALQTLIDDGTYEVILDKYGLTGIAVDEATINGATS</sequence>
<dbReference type="PANTHER" id="PTHR35936">
    <property type="entry name" value="MEMBRANE-BOUND LYTIC MUREIN TRANSGLYCOSYLASE F"/>
    <property type="match status" value="1"/>
</dbReference>
<feature type="domain" description="Solute-binding protein family 3/N-terminal" evidence="3">
    <location>
        <begin position="79"/>
        <end position="316"/>
    </location>
</feature>
<reference evidence="4 5" key="1">
    <citation type="submission" date="2017-10" db="EMBL/GenBank/DDBJ databases">
        <title>Sequencing the genomes of 1000 actinobacteria strains.</title>
        <authorList>
            <person name="Klenk H.-P."/>
        </authorList>
    </citation>
    <scope>NUCLEOTIDE SEQUENCE [LARGE SCALE GENOMIC DNA]</scope>
    <source>
        <strain evidence="4 5">DSM 21863</strain>
    </source>
</reference>
<proteinExistence type="predicted"/>
<dbReference type="EMBL" id="PDJJ01000001">
    <property type="protein sequence ID" value="PFG43360.1"/>
    <property type="molecule type" value="Genomic_DNA"/>
</dbReference>
<dbReference type="SUPFAM" id="SSF53850">
    <property type="entry name" value="Periplasmic binding protein-like II"/>
    <property type="match status" value="1"/>
</dbReference>
<dbReference type="InterPro" id="IPR001638">
    <property type="entry name" value="Solute-binding_3/MltF_N"/>
</dbReference>
<dbReference type="OrthoDB" id="4633994at2"/>
<keyword evidence="5" id="KW-1185">Reference proteome</keyword>
<evidence type="ECO:0000256" key="2">
    <source>
        <dbReference type="SAM" id="SignalP"/>
    </source>
</evidence>